<keyword evidence="1" id="KW-0238">DNA-binding</keyword>
<dbReference type="EMBL" id="QLTT01000014">
    <property type="protein sequence ID" value="RAS59457.1"/>
    <property type="molecule type" value="Genomic_DNA"/>
</dbReference>
<dbReference type="Gene3D" id="2.60.120.10">
    <property type="entry name" value="Jelly Rolls"/>
    <property type="match status" value="1"/>
</dbReference>
<dbReference type="PANTHER" id="PTHR36440">
    <property type="entry name" value="PUTATIVE (AFU_ORTHOLOGUE AFUA_8G07350)-RELATED"/>
    <property type="match status" value="1"/>
</dbReference>
<evidence type="ECO:0000313" key="4">
    <source>
        <dbReference type="Proteomes" id="UP000248714"/>
    </source>
</evidence>
<dbReference type="PANTHER" id="PTHR36440:SF1">
    <property type="entry name" value="PUTATIVE (AFU_ORTHOLOGUE AFUA_8G07350)-RELATED"/>
    <property type="match status" value="1"/>
</dbReference>
<feature type="domain" description="AraC-type arabinose-binding/dimerisation" evidence="2">
    <location>
        <begin position="52"/>
        <end position="115"/>
    </location>
</feature>
<gene>
    <name evidence="3" type="ORF">C8D87_11469</name>
</gene>
<dbReference type="Proteomes" id="UP000248714">
    <property type="component" value="Unassembled WGS sequence"/>
</dbReference>
<evidence type="ECO:0000313" key="3">
    <source>
        <dbReference type="EMBL" id="RAS59457.1"/>
    </source>
</evidence>
<sequence>MTDLRPVVTASSEAAELPFLATTHRVLVPAAATGGALSALDAGIVPTGFAPPLHQHLSEHELFIVASGAVRFVAGDVTQVVEGSGMAFLPAREAHSFQVLHDAQMYVLTVPSGLALAGNYERFVMAVSALSGAAAPTDEELFGRLATLGAQHDIPIVGPPPQMQESA</sequence>
<name>A0ABX9DWC3_9PSEU</name>
<dbReference type="InterPro" id="IPR014710">
    <property type="entry name" value="RmlC-like_jellyroll"/>
</dbReference>
<evidence type="ECO:0000256" key="1">
    <source>
        <dbReference type="ARBA" id="ARBA00023125"/>
    </source>
</evidence>
<evidence type="ECO:0000259" key="2">
    <source>
        <dbReference type="Pfam" id="PF02311"/>
    </source>
</evidence>
<dbReference type="InterPro" id="IPR053146">
    <property type="entry name" value="QDO-like"/>
</dbReference>
<protein>
    <recommendedName>
        <fullName evidence="2">AraC-type arabinose-binding/dimerisation domain-containing protein</fullName>
    </recommendedName>
</protein>
<organism evidence="3 4">
    <name type="scientific">Lentzea atacamensis</name>
    <dbReference type="NCBI Taxonomy" id="531938"/>
    <lineage>
        <taxon>Bacteria</taxon>
        <taxon>Bacillati</taxon>
        <taxon>Actinomycetota</taxon>
        <taxon>Actinomycetes</taxon>
        <taxon>Pseudonocardiales</taxon>
        <taxon>Pseudonocardiaceae</taxon>
        <taxon>Lentzea</taxon>
    </lineage>
</organism>
<dbReference type="Pfam" id="PF02311">
    <property type="entry name" value="AraC_binding"/>
    <property type="match status" value="1"/>
</dbReference>
<dbReference type="InterPro" id="IPR003313">
    <property type="entry name" value="AraC-bd"/>
</dbReference>
<reference evidence="3 4" key="1">
    <citation type="submission" date="2018-06" db="EMBL/GenBank/DDBJ databases">
        <title>Genomic Encyclopedia of Type Strains, Phase IV (KMG-IV): sequencing the most valuable type-strain genomes for metagenomic binning, comparative biology and taxonomic classification.</title>
        <authorList>
            <person name="Goeker M."/>
        </authorList>
    </citation>
    <scope>NUCLEOTIDE SEQUENCE [LARGE SCALE GENOMIC DNA]</scope>
    <source>
        <strain evidence="3 4">DSM 45479</strain>
    </source>
</reference>
<dbReference type="SUPFAM" id="SSF51182">
    <property type="entry name" value="RmlC-like cupins"/>
    <property type="match status" value="1"/>
</dbReference>
<accession>A0ABX9DWC3</accession>
<dbReference type="RefSeq" id="WP_146772043.1">
    <property type="nucleotide sequence ID" value="NZ_QLTT01000014.1"/>
</dbReference>
<comment type="caution">
    <text evidence="3">The sequence shown here is derived from an EMBL/GenBank/DDBJ whole genome shotgun (WGS) entry which is preliminary data.</text>
</comment>
<proteinExistence type="predicted"/>
<keyword evidence="4" id="KW-1185">Reference proteome</keyword>
<dbReference type="InterPro" id="IPR011051">
    <property type="entry name" value="RmlC_Cupin_sf"/>
</dbReference>